<proteinExistence type="predicted"/>
<gene>
    <name evidence="1" type="ORF">SPL95_06300</name>
</gene>
<evidence type="ECO:0008006" key="3">
    <source>
        <dbReference type="Google" id="ProtNLM"/>
    </source>
</evidence>
<evidence type="ECO:0000313" key="2">
    <source>
        <dbReference type="Proteomes" id="UP001322392"/>
    </source>
</evidence>
<keyword evidence="2" id="KW-1185">Reference proteome</keyword>
<reference evidence="1 2" key="1">
    <citation type="submission" date="2023-12" db="EMBL/GenBank/DDBJ databases">
        <title>First complete genome sequence of Pseudomonas canadensis strain Pcan-CK-23 isolated from homogenized tissues of Zophobas morio larvae.</title>
        <authorList>
            <person name="Kundlacz C."/>
            <person name="Aldeia C."/>
            <person name="Eddoubaji Y."/>
            <person name="Campos-Madueno E.I."/>
            <person name="Endimiani A."/>
        </authorList>
    </citation>
    <scope>NUCLEOTIDE SEQUENCE [LARGE SCALE GENOMIC DNA]</scope>
    <source>
        <strain evidence="1 2">Pcan-CK-23</strain>
    </source>
</reference>
<dbReference type="RefSeq" id="WP_323989205.1">
    <property type="nucleotide sequence ID" value="NZ_CP139639.1"/>
</dbReference>
<evidence type="ECO:0000313" key="1">
    <source>
        <dbReference type="EMBL" id="WRI25927.1"/>
    </source>
</evidence>
<name>A0ABZ1A973_9PSED</name>
<dbReference type="EMBL" id="CP139639">
    <property type="protein sequence ID" value="WRI25927.1"/>
    <property type="molecule type" value="Genomic_DNA"/>
</dbReference>
<protein>
    <recommendedName>
        <fullName evidence="3">Adhesin</fullName>
    </recommendedName>
</protein>
<dbReference type="Proteomes" id="UP001322392">
    <property type="component" value="Chromosome"/>
</dbReference>
<accession>A0ABZ1A973</accession>
<sequence length="78" mass="8460">MSTLAYEPMLSNGANTIALKVIFNQQALGLSPQRVVEEGEAKNGKRVLLEIAALKPDDGYVPGQYFGNVPIIFDALRP</sequence>
<organism evidence="1 2">
    <name type="scientific">Pseudomonas canadensis</name>
    <dbReference type="NCBI Taxonomy" id="915099"/>
    <lineage>
        <taxon>Bacteria</taxon>
        <taxon>Pseudomonadati</taxon>
        <taxon>Pseudomonadota</taxon>
        <taxon>Gammaproteobacteria</taxon>
        <taxon>Pseudomonadales</taxon>
        <taxon>Pseudomonadaceae</taxon>
        <taxon>Pseudomonas</taxon>
    </lineage>
</organism>
<dbReference type="Gene3D" id="2.60.40.2040">
    <property type="entry name" value="CFA/I fimbrial subunit E, pilin domain"/>
    <property type="match status" value="1"/>
</dbReference>